<dbReference type="GO" id="GO:0032259">
    <property type="term" value="P:methylation"/>
    <property type="evidence" value="ECO:0007669"/>
    <property type="project" value="UniProtKB-KW"/>
</dbReference>
<dbReference type="Gene3D" id="3.40.50.150">
    <property type="entry name" value="Vaccinia Virus protein VP39"/>
    <property type="match status" value="1"/>
</dbReference>
<feature type="domain" description="Methyltransferase type 11" evidence="1">
    <location>
        <begin position="167"/>
        <end position="218"/>
    </location>
</feature>
<evidence type="ECO:0000259" key="1">
    <source>
        <dbReference type="Pfam" id="PF08241"/>
    </source>
</evidence>
<sequence>MRHPLSPLDDPALELEIATTTNFDADRYLLANPDIAAWVRQGGDPRFHLEAHGMGEGRRQLSAGFHATLRDRRRAKYARFATIFDAARGAGGGFSFLDGEDAFPIGYGGPAHSLSDYDGESAHGGLSDYDAEIAAHPDRLYLDIGCGLRPDMFGNCLYVEVYPSRSADLVMAPSCTYPIADASVDGIGCFAVLEHVTEPWIAAAEFRRMLKPGGLLFVDWPFLQPVHGYPSHYYNATREGVRRMFDEGFEILDLDTRPNQTPERTLRWMLRGWVDGLTDDAVRDELRGRTVDELLALEPRSPFWKRVNAATPPAVRETYAAGNTLVARRR</sequence>
<keyword evidence="2" id="KW-0489">Methyltransferase</keyword>
<evidence type="ECO:0000313" key="2">
    <source>
        <dbReference type="EMBL" id="QTH24644.1"/>
    </source>
</evidence>
<name>A0A975HIE6_9SPHN</name>
<accession>A0A975HIE6</accession>
<dbReference type="RefSeq" id="WP_208632151.1">
    <property type="nucleotide sequence ID" value="NZ_CP059319.1"/>
</dbReference>
<dbReference type="GO" id="GO:0008757">
    <property type="term" value="F:S-adenosylmethionine-dependent methyltransferase activity"/>
    <property type="evidence" value="ECO:0007669"/>
    <property type="project" value="InterPro"/>
</dbReference>
<dbReference type="AlphaFoldDB" id="A0A975HIE6"/>
<proteinExistence type="predicted"/>
<reference evidence="2" key="2">
    <citation type="submission" date="2021-04" db="EMBL/GenBank/DDBJ databases">
        <title>Isolation and genomic analysis of the ibuprofen-degrading bacterium Sphingomonas strain MPO218.</title>
        <authorList>
            <person name="Aulestia M."/>
            <person name="Flores A."/>
            <person name="Mangas E.L."/>
            <person name="Perez-Pulido A.J."/>
            <person name="Santero E."/>
            <person name="Camacho E.M."/>
        </authorList>
    </citation>
    <scope>NUCLEOTIDE SEQUENCE</scope>
    <source>
        <strain evidence="2">MPO218</strain>
    </source>
</reference>
<reference evidence="2" key="1">
    <citation type="submission" date="2020-07" db="EMBL/GenBank/DDBJ databases">
        <authorList>
            <person name="Camacho E."/>
        </authorList>
    </citation>
    <scope>NUCLEOTIDE SEQUENCE</scope>
    <source>
        <strain evidence="2">MPO218</strain>
    </source>
</reference>
<organism evidence="2 3">
    <name type="scientific">Rhizorhabdus wittichii</name>
    <dbReference type="NCBI Taxonomy" id="160791"/>
    <lineage>
        <taxon>Bacteria</taxon>
        <taxon>Pseudomonadati</taxon>
        <taxon>Pseudomonadota</taxon>
        <taxon>Alphaproteobacteria</taxon>
        <taxon>Sphingomonadales</taxon>
        <taxon>Sphingomonadaceae</taxon>
        <taxon>Rhizorhabdus</taxon>
    </lineage>
</organism>
<gene>
    <name evidence="2" type="ORF">HRJ34_19435</name>
</gene>
<dbReference type="EMBL" id="CP059319">
    <property type="protein sequence ID" value="QTH24644.1"/>
    <property type="molecule type" value="Genomic_DNA"/>
</dbReference>
<dbReference type="InterPro" id="IPR029063">
    <property type="entry name" value="SAM-dependent_MTases_sf"/>
</dbReference>
<dbReference type="SUPFAM" id="SSF53335">
    <property type="entry name" value="S-adenosyl-L-methionine-dependent methyltransferases"/>
    <property type="match status" value="1"/>
</dbReference>
<protein>
    <submittedName>
        <fullName evidence="2">Class I SAM-dependent methyltransferase</fullName>
    </submittedName>
</protein>
<evidence type="ECO:0000313" key="3">
    <source>
        <dbReference type="Proteomes" id="UP000664914"/>
    </source>
</evidence>
<dbReference type="Proteomes" id="UP000664914">
    <property type="component" value="Chromosome"/>
</dbReference>
<dbReference type="InterPro" id="IPR013216">
    <property type="entry name" value="Methyltransf_11"/>
</dbReference>
<dbReference type="Pfam" id="PF08241">
    <property type="entry name" value="Methyltransf_11"/>
    <property type="match status" value="1"/>
</dbReference>
<keyword evidence="2" id="KW-0808">Transferase</keyword>